<feature type="transmembrane region" description="Helical" evidence="6">
    <location>
        <begin position="57"/>
        <end position="75"/>
    </location>
</feature>
<keyword evidence="8" id="KW-0614">Plasmid</keyword>
<feature type="transmembrane region" description="Helical" evidence="6">
    <location>
        <begin position="226"/>
        <end position="246"/>
    </location>
</feature>
<reference evidence="8" key="5">
    <citation type="journal article" date="2012" name="Mol. Plant Microbe Interact.">
        <title>pFiD188, the linear virulence plasmid of Rhodococcus fascians D188.</title>
        <authorList>
            <person name="Francis I."/>
            <person name="De Keyser A."/>
            <person name="De Backer P."/>
            <person name="Simon-Mateo C."/>
            <person name="Kalkus J."/>
            <person name="Pertry I."/>
            <person name="Ardiles-Diaz W."/>
            <person name="De Rycke R."/>
            <person name="Vandeputte O.M."/>
            <person name="El Jaziri M."/>
            <person name="Holsters M."/>
            <person name="Vereecke D."/>
        </authorList>
    </citation>
    <scope>NUCLEOTIDE SEQUENCE</scope>
    <source>
        <strain evidence="8">D188</strain>
        <plasmid evidence="8">pFiD188</plasmid>
    </source>
</reference>
<reference evidence="8" key="3">
    <citation type="journal article" date="2011" name="Annu. Rev. Phytopathol.">
        <title>A successful bacterial coup d'etat: how Rhodococcus fascians redirects plant development.</title>
        <authorList>
            <person name="Stes E."/>
            <person name="Vandeputte O.M."/>
            <person name="El Jaziri M."/>
            <person name="Holsters M."/>
            <person name="Vereecke D."/>
        </authorList>
    </citation>
    <scope>NUCLEOTIDE SEQUENCE</scope>
    <source>
        <strain evidence="8">D188</strain>
        <plasmid evidence="8">pFiD188</plasmid>
    </source>
</reference>
<name>G8JYN6_RHOFA</name>
<evidence type="ECO:0000256" key="4">
    <source>
        <dbReference type="ARBA" id="ARBA00022989"/>
    </source>
</evidence>
<feature type="transmembrane region" description="Helical" evidence="6">
    <location>
        <begin position="201"/>
        <end position="220"/>
    </location>
</feature>
<dbReference type="AlphaFoldDB" id="G8JYN6"/>
<keyword evidence="5 6" id="KW-0472">Membrane</keyword>
<dbReference type="GO" id="GO:0005886">
    <property type="term" value="C:plasma membrane"/>
    <property type="evidence" value="ECO:0007669"/>
    <property type="project" value="UniProtKB-SubCell"/>
</dbReference>
<evidence type="ECO:0000313" key="8">
    <source>
        <dbReference type="EMBL" id="AET25157.1"/>
    </source>
</evidence>
<keyword evidence="2" id="KW-1003">Cell membrane</keyword>
<proteinExistence type="predicted"/>
<dbReference type="PANTHER" id="PTHR35007:SF3">
    <property type="entry name" value="POSSIBLE CONSERVED ALANINE RICH MEMBRANE PROTEIN"/>
    <property type="match status" value="1"/>
</dbReference>
<evidence type="ECO:0000256" key="2">
    <source>
        <dbReference type="ARBA" id="ARBA00022475"/>
    </source>
</evidence>
<evidence type="ECO:0000256" key="3">
    <source>
        <dbReference type="ARBA" id="ARBA00022692"/>
    </source>
</evidence>
<reference evidence="8" key="1">
    <citation type="journal article" date="2009" name="Proc. Natl. Acad. Sci. U.S.A.">
        <title>Identification of Rhodococcus fascians cytokinins and their modus operandi to reshape the plant.</title>
        <authorList>
            <person name="Pertry I."/>
            <person name="Vaclavikova K."/>
            <person name="Depuydt S."/>
            <person name="Galuszka P."/>
            <person name="Spichal L."/>
            <person name="Temmerman W."/>
            <person name="Stes E."/>
            <person name="Schmulling T."/>
            <person name="Kakimoto T."/>
            <person name="Van Montagu M.C."/>
            <person name="Strnad M."/>
            <person name="Holsters M."/>
            <person name="Tarkowski P."/>
            <person name="Vereecke D."/>
        </authorList>
    </citation>
    <scope>NUCLEOTIDE SEQUENCE</scope>
    <source>
        <strain evidence="8">D188</strain>
        <plasmid evidence="8">pFiD188</plasmid>
    </source>
</reference>
<dbReference type="PANTHER" id="PTHR35007">
    <property type="entry name" value="INTEGRAL MEMBRANE PROTEIN-RELATED"/>
    <property type="match status" value="1"/>
</dbReference>
<evidence type="ECO:0000256" key="1">
    <source>
        <dbReference type="ARBA" id="ARBA00004651"/>
    </source>
</evidence>
<evidence type="ECO:0000259" key="7">
    <source>
        <dbReference type="Pfam" id="PF00482"/>
    </source>
</evidence>
<dbReference type="Pfam" id="PF00482">
    <property type="entry name" value="T2SSF"/>
    <property type="match status" value="1"/>
</dbReference>
<keyword evidence="3 6" id="KW-0812">Transmembrane</keyword>
<organism evidence="8">
    <name type="scientific">Rhodococcoides fascians D188</name>
    <dbReference type="NCBI Taxonomy" id="1051973"/>
    <lineage>
        <taxon>Bacteria</taxon>
        <taxon>Bacillati</taxon>
        <taxon>Actinomycetota</taxon>
        <taxon>Actinomycetes</taxon>
        <taxon>Mycobacteriales</taxon>
        <taxon>Nocardiaceae</taxon>
        <taxon>Rhodococcoides</taxon>
    </lineage>
</organism>
<dbReference type="EMBL" id="JN093097">
    <property type="protein sequence ID" value="AET25157.1"/>
    <property type="molecule type" value="Genomic_DNA"/>
</dbReference>
<feature type="domain" description="Type II secretion system protein GspF" evidence="7">
    <location>
        <begin position="87"/>
        <end position="211"/>
    </location>
</feature>
<comment type="subcellular location">
    <subcellularLocation>
        <location evidence="1">Cell membrane</location>
        <topology evidence="1">Multi-pass membrane protein</topology>
    </subcellularLocation>
</comment>
<gene>
    <name evidence="8" type="ORF">pFi_021</name>
</gene>
<evidence type="ECO:0000256" key="6">
    <source>
        <dbReference type="SAM" id="Phobius"/>
    </source>
</evidence>
<protein>
    <submittedName>
        <fullName evidence="8">Putative type II secretion system protein</fullName>
    </submittedName>
</protein>
<geneLocation type="plasmid" evidence="8">
    <name>pFiD188</name>
</geneLocation>
<reference evidence="8" key="4">
    <citation type="submission" date="2011-06" db="EMBL/GenBank/DDBJ databases">
        <authorList>
            <person name="Vereecke D.M."/>
        </authorList>
    </citation>
    <scope>NUCLEOTIDE SEQUENCE</scope>
    <source>
        <strain evidence="8">D188</strain>
        <plasmid evidence="8">pFiD188</plasmid>
    </source>
</reference>
<accession>G8JYN6</accession>
<dbReference type="InterPro" id="IPR018076">
    <property type="entry name" value="T2SS_GspF_dom"/>
</dbReference>
<keyword evidence="4 6" id="KW-1133">Transmembrane helix</keyword>
<feature type="transmembrane region" description="Helical" evidence="6">
    <location>
        <begin position="33"/>
        <end position="51"/>
    </location>
</feature>
<reference evidence="8" key="2">
    <citation type="journal article" date="2010" name="Mol. Plant Microbe Interact.">
        <title>Rhodococcus fascians impacts plant development through the dynamic fas-mediated production of a cytokinin mix.</title>
        <authorList>
            <person name="Pertry I."/>
            <person name="Vaclavikova K."/>
            <person name="Gemrotova M."/>
            <person name="Spichal L."/>
            <person name="Galuszka P."/>
            <person name="Depuydt S."/>
            <person name="Temmerman W."/>
            <person name="Stes E."/>
            <person name="De Keyser A."/>
            <person name="Riefler M."/>
            <person name="Biondi S."/>
            <person name="Novak O."/>
            <person name="Schmulling T."/>
            <person name="Strnad M."/>
            <person name="Tarkowski P."/>
            <person name="Holsters M."/>
            <person name="Vereecke D."/>
        </authorList>
    </citation>
    <scope>NUCLEOTIDE SEQUENCE</scope>
    <source>
        <strain evidence="8">D188</strain>
        <plasmid evidence="8">pFiD188</plasmid>
    </source>
</reference>
<evidence type="ECO:0000256" key="5">
    <source>
        <dbReference type="ARBA" id="ARBA00023136"/>
    </source>
</evidence>
<sequence>MWFFANGIRDRRDPTAPTRHRTSRARIARRTKLLLAIGTAVGLAAWLLSGWFVLFPIIPIAAVGVPYLLGSSAAADDIERLNALEEWVRNLTGVLAAGSGLEQAIIATHRGMPQALRPEITSLITRLRGNVSIDEALLRFADDLDDSTGDYVVGALRQAARLRGSGLTAALKRLSESVAENVRNRRTAEAERQGPRTTARGVTVITVVVIVGLFLFTNYMDPYKQPLLQPVLFLEFIGFGLVLGWMKRYTLPVKYPRFIGTKDRDAANTARERSAV</sequence>